<gene>
    <name evidence="2" type="ORF">GPM918_LOCUS961</name>
    <name evidence="3" type="ORF">SRO942_LOCUS961</name>
</gene>
<evidence type="ECO:0000313" key="2">
    <source>
        <dbReference type="EMBL" id="CAF0753250.1"/>
    </source>
</evidence>
<evidence type="ECO:0000256" key="1">
    <source>
        <dbReference type="SAM" id="MobiDB-lite"/>
    </source>
</evidence>
<dbReference type="EMBL" id="CAJNOQ010000082">
    <property type="protein sequence ID" value="CAF0753250.1"/>
    <property type="molecule type" value="Genomic_DNA"/>
</dbReference>
<feature type="region of interest" description="Disordered" evidence="1">
    <location>
        <begin position="149"/>
        <end position="180"/>
    </location>
</feature>
<organism evidence="2 4">
    <name type="scientific">Didymodactylos carnosus</name>
    <dbReference type="NCBI Taxonomy" id="1234261"/>
    <lineage>
        <taxon>Eukaryota</taxon>
        <taxon>Metazoa</taxon>
        <taxon>Spiralia</taxon>
        <taxon>Gnathifera</taxon>
        <taxon>Rotifera</taxon>
        <taxon>Eurotatoria</taxon>
        <taxon>Bdelloidea</taxon>
        <taxon>Philodinida</taxon>
        <taxon>Philodinidae</taxon>
        <taxon>Didymodactylos</taxon>
    </lineage>
</organism>
<evidence type="ECO:0000313" key="4">
    <source>
        <dbReference type="Proteomes" id="UP000663829"/>
    </source>
</evidence>
<sequence>MATPQGYTTASVVQNANSLLYGTFDMGTGQFFPHSTPLQENFRLQHQVPVQYPIHPSQTPSPYISNGITSGVFISDTNQQLQRQQQCGATTNKQSESSVLFQHDPSRAVPSSSSSKYYQRAFPSSLLSRQYQTIDEEINMVVEHQSNNVSASNDELRHINDSPPSNIHRPTANRQLPSPRFQRRNSLSMDQHPYPRNTDNNGQNIDLISQQALRFAETRYKFLPLVVTFQDKVQENEVINELKKHIVDNLRLDFALDGYRLKDNRQLFLFVKDRDSFIILFDEKNWPPNLCSKSYEKSLPRRLPSQFSLVIRNVTLDIQDNELLNDLQKDFPDIINLHRFINKNNLPTTMARLDVKSVKTMDDLLKRKHVNINDTR</sequence>
<dbReference type="AlphaFoldDB" id="A0A813PF32"/>
<dbReference type="OrthoDB" id="10069652at2759"/>
<reference evidence="2" key="1">
    <citation type="submission" date="2021-02" db="EMBL/GenBank/DDBJ databases">
        <authorList>
            <person name="Nowell W R."/>
        </authorList>
    </citation>
    <scope>NUCLEOTIDE SEQUENCE</scope>
</reference>
<evidence type="ECO:0000313" key="3">
    <source>
        <dbReference type="EMBL" id="CAF3533196.1"/>
    </source>
</evidence>
<dbReference type="Proteomes" id="UP000663829">
    <property type="component" value="Unassembled WGS sequence"/>
</dbReference>
<name>A0A813PF32_9BILA</name>
<feature type="region of interest" description="Disordered" evidence="1">
    <location>
        <begin position="79"/>
        <end position="115"/>
    </location>
</feature>
<proteinExistence type="predicted"/>
<dbReference type="EMBL" id="CAJOBC010000082">
    <property type="protein sequence ID" value="CAF3533196.1"/>
    <property type="molecule type" value="Genomic_DNA"/>
</dbReference>
<comment type="caution">
    <text evidence="2">The sequence shown here is derived from an EMBL/GenBank/DDBJ whole genome shotgun (WGS) entry which is preliminary data.</text>
</comment>
<protein>
    <submittedName>
        <fullName evidence="2">Uncharacterized protein</fullName>
    </submittedName>
</protein>
<accession>A0A813PF32</accession>
<keyword evidence="4" id="KW-1185">Reference proteome</keyword>
<feature type="compositionally biased region" description="Polar residues" evidence="1">
    <location>
        <begin position="79"/>
        <end position="100"/>
    </location>
</feature>
<dbReference type="Proteomes" id="UP000681722">
    <property type="component" value="Unassembled WGS sequence"/>
</dbReference>